<comment type="subcellular location">
    <subcellularLocation>
        <location evidence="12">Cytoplasm</location>
    </subcellularLocation>
</comment>
<dbReference type="EC" id="1.3.3.15" evidence="6 12"/>
<dbReference type="Gene3D" id="3.90.660.20">
    <property type="entry name" value="Protoporphyrinogen oxidase, mitochondrial, domain 2"/>
    <property type="match status" value="1"/>
</dbReference>
<dbReference type="GO" id="GO:0005737">
    <property type="term" value="C:cytoplasm"/>
    <property type="evidence" value="ECO:0007669"/>
    <property type="project" value="UniProtKB-SubCell"/>
</dbReference>
<dbReference type="Proteomes" id="UP000249886">
    <property type="component" value="Unassembled WGS sequence"/>
</dbReference>
<proteinExistence type="inferred from homology"/>
<evidence type="ECO:0000256" key="4">
    <source>
        <dbReference type="ARBA" id="ARBA00004744"/>
    </source>
</evidence>
<evidence type="ECO:0000259" key="13">
    <source>
        <dbReference type="Pfam" id="PF01593"/>
    </source>
</evidence>
<evidence type="ECO:0000256" key="11">
    <source>
        <dbReference type="ARBA" id="ARBA00023133"/>
    </source>
</evidence>
<keyword evidence="8 12" id="KW-0285">Flavoprotein</keyword>
<dbReference type="Gene3D" id="3.50.50.60">
    <property type="entry name" value="FAD/NAD(P)-binding domain"/>
    <property type="match status" value="1"/>
</dbReference>
<organism evidence="14 15">
    <name type="scientific">Corynebacterium matruchotii</name>
    <dbReference type="NCBI Taxonomy" id="43768"/>
    <lineage>
        <taxon>Bacteria</taxon>
        <taxon>Bacillati</taxon>
        <taxon>Actinomycetota</taxon>
        <taxon>Actinomycetes</taxon>
        <taxon>Mycobacteriales</taxon>
        <taxon>Corynebacteriaceae</taxon>
        <taxon>Corynebacterium</taxon>
    </lineage>
</organism>
<name>A0A6H9XSI0_9CORY</name>
<evidence type="ECO:0000256" key="8">
    <source>
        <dbReference type="ARBA" id="ARBA00022630"/>
    </source>
</evidence>
<dbReference type="GO" id="GO:0006783">
    <property type="term" value="P:heme biosynthetic process"/>
    <property type="evidence" value="ECO:0007669"/>
    <property type="project" value="UniProtKB-UniRule"/>
</dbReference>
<accession>A0A6H9XSI0</accession>
<dbReference type="EMBL" id="UARK01000001">
    <property type="protein sequence ID" value="SPW24207.1"/>
    <property type="molecule type" value="Genomic_DNA"/>
</dbReference>
<dbReference type="SUPFAM" id="SSF51905">
    <property type="entry name" value="FAD/NAD(P)-binding domain"/>
    <property type="match status" value="1"/>
</dbReference>
<evidence type="ECO:0000256" key="10">
    <source>
        <dbReference type="ARBA" id="ARBA00023002"/>
    </source>
</evidence>
<evidence type="ECO:0000256" key="7">
    <source>
        <dbReference type="ARBA" id="ARBA00019046"/>
    </source>
</evidence>
<evidence type="ECO:0000256" key="2">
    <source>
        <dbReference type="ARBA" id="ARBA00001974"/>
    </source>
</evidence>
<dbReference type="UniPathway" id="UPA00252"/>
<dbReference type="Pfam" id="PF01593">
    <property type="entry name" value="Amino_oxidase"/>
    <property type="match status" value="1"/>
</dbReference>
<comment type="caution">
    <text evidence="14">The sequence shown here is derived from an EMBL/GenBank/DDBJ whole genome shotgun (WGS) entry which is preliminary data.</text>
</comment>
<protein>
    <recommendedName>
        <fullName evidence="7 12">Coproporphyrinogen III oxidase</fullName>
        <ecNumber evidence="6 12">1.3.3.15</ecNumber>
    </recommendedName>
</protein>
<dbReference type="GeneID" id="84572996"/>
<dbReference type="AlphaFoldDB" id="A0A6H9XSI0"/>
<comment type="cofactor">
    <cofactor evidence="2 12">
        <name>FAD</name>
        <dbReference type="ChEBI" id="CHEBI:57692"/>
    </cofactor>
</comment>
<comment type="pathway">
    <text evidence="4 12">Porphyrin-containing compound metabolism; protoheme biosynthesis.</text>
</comment>
<comment type="similarity">
    <text evidence="5 12">Belongs to the protoporphyrinogen/coproporphyrinogen oxidase family. Coproporphyrinogen III oxidase subfamily.</text>
</comment>
<keyword evidence="12" id="KW-0963">Cytoplasm</keyword>
<evidence type="ECO:0000256" key="12">
    <source>
        <dbReference type="RuleBase" id="RU364052"/>
    </source>
</evidence>
<dbReference type="PANTHER" id="PTHR42923">
    <property type="entry name" value="PROTOPORPHYRINOGEN OXIDASE"/>
    <property type="match status" value="1"/>
</dbReference>
<comment type="function">
    <text evidence="3 12">Involved in coproporphyrin-dependent heme b biosynthesis. Catalyzes the oxidation of coproporphyrinogen III to coproporphyrin III.</text>
</comment>
<dbReference type="InterPro" id="IPR050464">
    <property type="entry name" value="Zeta_carotene_desat/Oxidored"/>
</dbReference>
<dbReference type="RefSeq" id="WP_005524730.1">
    <property type="nucleotide sequence ID" value="NZ_CP050134.2"/>
</dbReference>
<dbReference type="NCBIfam" id="TIGR00562">
    <property type="entry name" value="proto_IX_ox"/>
    <property type="match status" value="1"/>
</dbReference>
<keyword evidence="9 12" id="KW-0274">FAD</keyword>
<reference evidence="14 15" key="1">
    <citation type="submission" date="2018-06" db="EMBL/GenBank/DDBJ databases">
        <authorList>
            <consortium name="Pathogen Informatics"/>
            <person name="Doyle S."/>
        </authorList>
    </citation>
    <scope>NUCLEOTIDE SEQUENCE [LARGE SCALE GENOMIC DNA]</scope>
    <source>
        <strain evidence="14 15">NCTC10254</strain>
    </source>
</reference>
<dbReference type="InterPro" id="IPR036188">
    <property type="entry name" value="FAD/NAD-bd_sf"/>
</dbReference>
<keyword evidence="10 12" id="KW-0560">Oxidoreductase</keyword>
<dbReference type="PANTHER" id="PTHR42923:SF3">
    <property type="entry name" value="PROTOPORPHYRINOGEN OXIDASE"/>
    <property type="match status" value="1"/>
</dbReference>
<evidence type="ECO:0000256" key="6">
    <source>
        <dbReference type="ARBA" id="ARBA00012402"/>
    </source>
</evidence>
<comment type="catalytic activity">
    <reaction evidence="1">
        <text>coproporphyrinogen III + 3 O2 = coproporphyrin III + 3 H2O2</text>
        <dbReference type="Rhea" id="RHEA:43436"/>
        <dbReference type="ChEBI" id="CHEBI:15379"/>
        <dbReference type="ChEBI" id="CHEBI:16240"/>
        <dbReference type="ChEBI" id="CHEBI:57309"/>
        <dbReference type="ChEBI" id="CHEBI:131725"/>
        <dbReference type="EC" id="1.3.3.15"/>
    </reaction>
    <physiologicalReaction direction="left-to-right" evidence="1">
        <dbReference type="Rhea" id="RHEA:43437"/>
    </physiologicalReaction>
</comment>
<keyword evidence="11 12" id="KW-0350">Heme biosynthesis</keyword>
<dbReference type="NCBIfam" id="NF008841">
    <property type="entry name" value="PRK11883.1-1"/>
    <property type="match status" value="1"/>
</dbReference>
<evidence type="ECO:0000256" key="1">
    <source>
        <dbReference type="ARBA" id="ARBA00001755"/>
    </source>
</evidence>
<dbReference type="GO" id="GO:0004729">
    <property type="term" value="F:oxygen-dependent protoporphyrinogen oxidase activity"/>
    <property type="evidence" value="ECO:0007669"/>
    <property type="project" value="UniProtKB-UniRule"/>
</dbReference>
<evidence type="ECO:0000256" key="5">
    <source>
        <dbReference type="ARBA" id="ARBA00008310"/>
    </source>
</evidence>
<dbReference type="Gene3D" id="1.10.3110.10">
    <property type="entry name" value="protoporphyrinogen ix oxidase, domain 3"/>
    <property type="match status" value="1"/>
</dbReference>
<dbReference type="SUPFAM" id="SSF54373">
    <property type="entry name" value="FAD-linked reductases, C-terminal domain"/>
    <property type="match status" value="1"/>
</dbReference>
<feature type="domain" description="Amine oxidase" evidence="13">
    <location>
        <begin position="10"/>
        <end position="411"/>
    </location>
</feature>
<evidence type="ECO:0000256" key="9">
    <source>
        <dbReference type="ARBA" id="ARBA00022827"/>
    </source>
</evidence>
<dbReference type="InterPro" id="IPR004572">
    <property type="entry name" value="Protoporphyrinogen_oxidase"/>
</dbReference>
<evidence type="ECO:0000313" key="14">
    <source>
        <dbReference type="EMBL" id="SPW24207.1"/>
    </source>
</evidence>
<gene>
    <name evidence="14" type="primary">hemY</name>
    <name evidence="14" type="ORF">NCTC10254_00577</name>
</gene>
<sequence length="467" mass="50041">MRVAIIGAGLSGLTAAWEIHYQHPGVEIEIFEAADRIGGKLYTVPFTAGPTDMGAEAYLAIRVDATQFFTQLGLRDELVKPSGLPSLLYFNDAVHEMPRNTVMGIPASGSTVAKLVDIHTQARIDDEADQPGIAWVAGVTEMSLGGLVRARYGDQIVDRLVSVFQGGVFSCISDDLGIRATIPQLAQTFDDMASSGEKVTLSGAVNRILERQKADHTKHAKNYRPQVFGAFRQGYQQLYETLAEQSEATIHIDAFISGVAKKSQGFVLKGAGSGFYDRILFATPAPTTAMLVKDIMPAAEAPLKAVKLASSVVVGMKFASDEGLPDNSGILVATNEPGVKAKAFTFSSKKWPHIGARGGALVRASFGRFGDDEITRWEEDALVDQALDDLRTITGFDGRAAGLDEIYVQRWFGGLPVYSPTHLATVAEIEAVVADTEDVEIAGSFMRGVGVPAVIADARAAAHRLLK</sequence>
<evidence type="ECO:0000313" key="15">
    <source>
        <dbReference type="Proteomes" id="UP000249886"/>
    </source>
</evidence>
<dbReference type="InterPro" id="IPR002937">
    <property type="entry name" value="Amino_oxidase"/>
</dbReference>
<evidence type="ECO:0000256" key="3">
    <source>
        <dbReference type="ARBA" id="ARBA00002185"/>
    </source>
</evidence>